<keyword evidence="2" id="KW-0812">Transmembrane</keyword>
<evidence type="ECO:0000313" key="3">
    <source>
        <dbReference type="EMBL" id="MBB2957835.1"/>
    </source>
</evidence>
<gene>
    <name evidence="3" type="ORF">FHX72_001980</name>
</gene>
<feature type="transmembrane region" description="Helical" evidence="2">
    <location>
        <begin position="95"/>
        <end position="119"/>
    </location>
</feature>
<dbReference type="AlphaFoldDB" id="A0A7W4UNM5"/>
<keyword evidence="2" id="KW-1133">Transmembrane helix</keyword>
<dbReference type="EMBL" id="JACHWJ010000003">
    <property type="protein sequence ID" value="MBB2957835.1"/>
    <property type="molecule type" value="Genomic_DNA"/>
</dbReference>
<organism evidence="3 4">
    <name type="scientific">Pseudoclavibacter helvolus</name>
    <dbReference type="NCBI Taxonomy" id="255205"/>
    <lineage>
        <taxon>Bacteria</taxon>
        <taxon>Bacillati</taxon>
        <taxon>Actinomycetota</taxon>
        <taxon>Actinomycetes</taxon>
        <taxon>Micrococcales</taxon>
        <taxon>Microbacteriaceae</taxon>
        <taxon>Pseudoclavibacter</taxon>
    </lineage>
</organism>
<protein>
    <submittedName>
        <fullName evidence="3">Uncharacterized protein</fullName>
    </submittedName>
</protein>
<sequence>MTPTAAVTEVAETGSRTDQDRESALLDRVPGGLFRGSPWVVASTVGIGAAALVVLGRFEPLSATPAGFLGFAATFGFFSTPGADMFAPLGISHPLVATLAALVLGGLFGLLSSIVGAALTRTSVPEVS</sequence>
<name>A0A7W4UNM5_9MICO</name>
<comment type="caution">
    <text evidence="3">The sequence shown here is derived from an EMBL/GenBank/DDBJ whole genome shotgun (WGS) entry which is preliminary data.</text>
</comment>
<keyword evidence="2" id="KW-0472">Membrane</keyword>
<evidence type="ECO:0000256" key="1">
    <source>
        <dbReference type="SAM" id="MobiDB-lite"/>
    </source>
</evidence>
<dbReference type="Pfam" id="PF06496">
    <property type="entry name" value="DUF1097"/>
    <property type="match status" value="1"/>
</dbReference>
<feature type="transmembrane region" description="Helical" evidence="2">
    <location>
        <begin position="36"/>
        <end position="56"/>
    </location>
</feature>
<reference evidence="3 4" key="1">
    <citation type="submission" date="2020-08" db="EMBL/GenBank/DDBJ databases">
        <title>Sequencing the genomes of 1000 actinobacteria strains.</title>
        <authorList>
            <person name="Klenk H.-P."/>
        </authorList>
    </citation>
    <scope>NUCLEOTIDE SEQUENCE [LARGE SCALE GENOMIC DNA]</scope>
    <source>
        <strain evidence="3 4">DSM 20419</strain>
    </source>
</reference>
<dbReference type="RefSeq" id="WP_183624685.1">
    <property type="nucleotide sequence ID" value="NZ_JACHWJ010000003.1"/>
</dbReference>
<accession>A0A7W4UNM5</accession>
<dbReference type="Proteomes" id="UP000545286">
    <property type="component" value="Unassembled WGS sequence"/>
</dbReference>
<feature type="compositionally biased region" description="Low complexity" evidence="1">
    <location>
        <begin position="1"/>
        <end position="13"/>
    </location>
</feature>
<feature type="region of interest" description="Disordered" evidence="1">
    <location>
        <begin position="1"/>
        <end position="21"/>
    </location>
</feature>
<feature type="transmembrane region" description="Helical" evidence="2">
    <location>
        <begin position="68"/>
        <end position="89"/>
    </location>
</feature>
<keyword evidence="4" id="KW-1185">Reference proteome</keyword>
<evidence type="ECO:0000313" key="4">
    <source>
        <dbReference type="Proteomes" id="UP000545286"/>
    </source>
</evidence>
<evidence type="ECO:0000256" key="2">
    <source>
        <dbReference type="SAM" id="Phobius"/>
    </source>
</evidence>
<dbReference type="InterPro" id="IPR009476">
    <property type="entry name" value="DUF1097"/>
</dbReference>
<proteinExistence type="predicted"/>